<dbReference type="Proteomes" id="UP000000493">
    <property type="component" value="Chromosome"/>
</dbReference>
<accession>A0A7U3ZKA6</accession>
<dbReference type="RefSeq" id="WP_013928095.1">
    <property type="nucleotide sequence ID" value="NC_015703.1"/>
</dbReference>
<evidence type="ECO:0000313" key="1">
    <source>
        <dbReference type="EMBL" id="AEI48784.1"/>
    </source>
</evidence>
<keyword evidence="2" id="KW-1185">Reference proteome</keyword>
<reference evidence="1 2" key="2">
    <citation type="journal article" date="2012" name="Stand. Genomic Sci.">
        <title>Complete genome sequence of the aquatic bacterium Runella slithyformis type strain (LSU 4(T)).</title>
        <authorList>
            <person name="Copeland A."/>
            <person name="Zhang X."/>
            <person name="Misra M."/>
            <person name="Lapidus A."/>
            <person name="Nolan M."/>
            <person name="Lucas S."/>
            <person name="Deshpande S."/>
            <person name="Cheng J.F."/>
            <person name="Tapia R."/>
            <person name="Goodwin L.A."/>
            <person name="Pitluck S."/>
            <person name="Liolios K."/>
            <person name="Pagani I."/>
            <person name="Ivanova N."/>
            <person name="Mikhailova N."/>
            <person name="Pati A."/>
            <person name="Chen A."/>
            <person name="Palaniappan K."/>
            <person name="Land M."/>
            <person name="Hauser L."/>
            <person name="Pan C."/>
            <person name="Jeffries C.D."/>
            <person name="Detter J.C."/>
            <person name="Brambilla E.M."/>
            <person name="Rohde M."/>
            <person name="Djao O.D."/>
            <person name="Goker M."/>
            <person name="Sikorski J."/>
            <person name="Tindall B.J."/>
            <person name="Woyke T."/>
            <person name="Bristow J."/>
            <person name="Eisen J.A."/>
            <person name="Markowitz V."/>
            <person name="Hugenholtz P."/>
            <person name="Kyrpides N.C."/>
            <person name="Klenk H.P."/>
            <person name="Mavromatis K."/>
        </authorList>
    </citation>
    <scope>NUCLEOTIDE SEQUENCE [LARGE SCALE GENOMIC DNA]</scope>
    <source>
        <strain evidence="2">ATCC 29530 / DSM 19594 / LMG 11500 / NCIMB 11436 / LSU 4</strain>
    </source>
</reference>
<protein>
    <submittedName>
        <fullName evidence="1">Uncharacterized protein</fullName>
    </submittedName>
</protein>
<reference evidence="2" key="1">
    <citation type="submission" date="2011-06" db="EMBL/GenBank/DDBJ databases">
        <title>The complete genome of chromosome of Runella slithyformis DSM 19594.</title>
        <authorList>
            <consortium name="US DOE Joint Genome Institute (JGI-PGF)"/>
            <person name="Lucas S."/>
            <person name="Han J."/>
            <person name="Lapidus A."/>
            <person name="Bruce D."/>
            <person name="Goodwin L."/>
            <person name="Pitluck S."/>
            <person name="Peters L."/>
            <person name="Kyrpides N."/>
            <person name="Mavromatis K."/>
            <person name="Ivanova N."/>
            <person name="Ovchinnikova G."/>
            <person name="Zhang X."/>
            <person name="Misra M."/>
            <person name="Detter J.C."/>
            <person name="Tapia R."/>
            <person name="Han C."/>
            <person name="Land M."/>
            <person name="Hauser L."/>
            <person name="Markowitz V."/>
            <person name="Cheng J.-F."/>
            <person name="Hugenholtz P."/>
            <person name="Woyke T."/>
            <person name="Wu D."/>
            <person name="Tindall B."/>
            <person name="Faehrich R."/>
            <person name="Brambilla E."/>
            <person name="Klenk H.-P."/>
            <person name="Eisen J.A."/>
        </authorList>
    </citation>
    <scope>NUCLEOTIDE SEQUENCE [LARGE SCALE GENOMIC DNA]</scope>
    <source>
        <strain evidence="2">ATCC 29530 / DSM 19594 / LMG 11500 / NCIMB 11436 / LSU 4</strain>
    </source>
</reference>
<dbReference type="KEGG" id="rsi:Runsl_2374"/>
<proteinExistence type="predicted"/>
<dbReference type="AlphaFoldDB" id="A0A7U3ZKA6"/>
<evidence type="ECO:0000313" key="2">
    <source>
        <dbReference type="Proteomes" id="UP000000493"/>
    </source>
</evidence>
<dbReference type="EMBL" id="CP002859">
    <property type="protein sequence ID" value="AEI48784.1"/>
    <property type="molecule type" value="Genomic_DNA"/>
</dbReference>
<name>A0A7U3ZKA6_RUNSL</name>
<sequence length="58" mass="6486">MKNSFTIEPKKALNSFIKEGKFFAKNESNRILNFGGKDPMASCYGITIEKQAEKSLAL</sequence>
<organism evidence="1 2">
    <name type="scientific">Runella slithyformis (strain ATCC 29530 / DSM 19594 / LMG 11500 / NCIMB 11436 / LSU 4)</name>
    <dbReference type="NCBI Taxonomy" id="761193"/>
    <lineage>
        <taxon>Bacteria</taxon>
        <taxon>Pseudomonadati</taxon>
        <taxon>Bacteroidota</taxon>
        <taxon>Cytophagia</taxon>
        <taxon>Cytophagales</taxon>
        <taxon>Spirosomataceae</taxon>
        <taxon>Runella</taxon>
    </lineage>
</organism>
<gene>
    <name evidence="1" type="ordered locus">Runsl_2374</name>
</gene>